<dbReference type="InterPro" id="IPR029068">
    <property type="entry name" value="Glyas_Bleomycin-R_OHBP_Dase"/>
</dbReference>
<protein>
    <recommendedName>
        <fullName evidence="1">VOC domain-containing protein</fullName>
    </recommendedName>
</protein>
<organism evidence="2">
    <name type="scientific">Hemiselmis tepida</name>
    <dbReference type="NCBI Taxonomy" id="464990"/>
    <lineage>
        <taxon>Eukaryota</taxon>
        <taxon>Cryptophyceae</taxon>
        <taxon>Cryptomonadales</taxon>
        <taxon>Hemiselmidaceae</taxon>
        <taxon>Hemiselmis</taxon>
    </lineage>
</organism>
<gene>
    <name evidence="2" type="ORF">HTEP1355_LOCUS21099</name>
</gene>
<dbReference type="InterPro" id="IPR037523">
    <property type="entry name" value="VOC_core"/>
</dbReference>
<reference evidence="2" key="1">
    <citation type="submission" date="2021-01" db="EMBL/GenBank/DDBJ databases">
        <authorList>
            <person name="Corre E."/>
            <person name="Pelletier E."/>
            <person name="Niang G."/>
            <person name="Scheremetjew M."/>
            <person name="Finn R."/>
            <person name="Kale V."/>
            <person name="Holt S."/>
            <person name="Cochrane G."/>
            <person name="Meng A."/>
            <person name="Brown T."/>
            <person name="Cohen L."/>
        </authorList>
    </citation>
    <scope>NUCLEOTIDE SEQUENCE</scope>
    <source>
        <strain evidence="2">CCMP443</strain>
    </source>
</reference>
<proteinExistence type="predicted"/>
<dbReference type="PROSITE" id="PS51819">
    <property type="entry name" value="VOC"/>
    <property type="match status" value="1"/>
</dbReference>
<feature type="domain" description="VOC" evidence="1">
    <location>
        <begin position="4"/>
        <end position="120"/>
    </location>
</feature>
<dbReference type="EMBL" id="HBFN01036394">
    <property type="protein sequence ID" value="CAD8807419.1"/>
    <property type="molecule type" value="Transcribed_RNA"/>
</dbReference>
<name>A0A7S0Z6T4_9CRYP</name>
<dbReference type="AlphaFoldDB" id="A0A7S0Z6T4"/>
<dbReference type="SUPFAM" id="SSF54593">
    <property type="entry name" value="Glyoxalase/Bleomycin resistance protein/Dihydroxybiphenyl dioxygenase"/>
    <property type="match status" value="1"/>
</dbReference>
<dbReference type="Gene3D" id="3.10.180.10">
    <property type="entry name" value="2,3-Dihydroxybiphenyl 1,2-Dioxygenase, domain 1"/>
    <property type="match status" value="1"/>
</dbReference>
<dbReference type="Pfam" id="PF00903">
    <property type="entry name" value="Glyoxalase"/>
    <property type="match status" value="1"/>
</dbReference>
<sequence>MSARLSTIMLFVRDFPRGVQFFRDGLGLPVTVAPEDPHTPPFAEVNAGPVTISLKGSENLATCSTGYSPMLQFEVDDMDATIVRALSLGGALDGPIKYPPTGKAACLRAPGGQMIGLFEPNLDLKLMQEAALAQQQRRGG</sequence>
<dbReference type="PANTHER" id="PTHR33993">
    <property type="entry name" value="GLYOXALASE-RELATED"/>
    <property type="match status" value="1"/>
</dbReference>
<accession>A0A7S0Z6T4</accession>
<evidence type="ECO:0000313" key="2">
    <source>
        <dbReference type="EMBL" id="CAD8807419.1"/>
    </source>
</evidence>
<evidence type="ECO:0000259" key="1">
    <source>
        <dbReference type="PROSITE" id="PS51819"/>
    </source>
</evidence>
<dbReference type="InterPro" id="IPR052164">
    <property type="entry name" value="Anthracycline_SecMetBiosynth"/>
</dbReference>
<dbReference type="PANTHER" id="PTHR33993:SF14">
    <property type="entry name" value="GB|AAF24581.1"/>
    <property type="match status" value="1"/>
</dbReference>
<dbReference type="InterPro" id="IPR004360">
    <property type="entry name" value="Glyas_Fos-R_dOase_dom"/>
</dbReference>